<dbReference type="Proteomes" id="UP000077202">
    <property type="component" value="Unassembled WGS sequence"/>
</dbReference>
<protein>
    <submittedName>
        <fullName evidence="2">Uncharacterized protein</fullName>
    </submittedName>
</protein>
<sequence>MIVSAQSGTRADRDKVTEVNWSLFRNGTTSTLKQGELEGSFKGRRICDRIAWRWPVAIDTAWSRLAAPCYPRERNQRPAEGRASARRSRFAPAAGAVDHPRSIVQSGPSGENYGSFLNRPLAEGVLHGRLKGSDRKLGLLSGACQRWATIFSSTWLVAPPCAARCSIASSCSFTA</sequence>
<comment type="caution">
    <text evidence="2">The sequence shown here is derived from an EMBL/GenBank/DDBJ whole genome shotgun (WGS) entry which is preliminary data.</text>
</comment>
<name>A0A176WKH7_MARPO</name>
<proteinExistence type="predicted"/>
<gene>
    <name evidence="2" type="ORF">AXG93_4773s1060</name>
</gene>
<evidence type="ECO:0000256" key="1">
    <source>
        <dbReference type="SAM" id="MobiDB-lite"/>
    </source>
</evidence>
<feature type="region of interest" description="Disordered" evidence="1">
    <location>
        <begin position="74"/>
        <end position="109"/>
    </location>
</feature>
<reference evidence="2" key="1">
    <citation type="submission" date="2016-03" db="EMBL/GenBank/DDBJ databases">
        <title>Mechanisms controlling the formation of the plant cell surface in tip-growing cells are functionally conserved among land plants.</title>
        <authorList>
            <person name="Honkanen S."/>
            <person name="Jones V.A."/>
            <person name="Morieri G."/>
            <person name="Champion C."/>
            <person name="Hetherington A.J."/>
            <person name="Kelly S."/>
            <person name="Saint-Marcoux D."/>
            <person name="Proust H."/>
            <person name="Prescott H."/>
            <person name="Dolan L."/>
        </authorList>
    </citation>
    <scope>NUCLEOTIDE SEQUENCE [LARGE SCALE GENOMIC DNA]</scope>
    <source>
        <tissue evidence="2">Whole gametophyte</tissue>
    </source>
</reference>
<organism evidence="2 3">
    <name type="scientific">Marchantia polymorpha subsp. ruderalis</name>
    <dbReference type="NCBI Taxonomy" id="1480154"/>
    <lineage>
        <taxon>Eukaryota</taxon>
        <taxon>Viridiplantae</taxon>
        <taxon>Streptophyta</taxon>
        <taxon>Embryophyta</taxon>
        <taxon>Marchantiophyta</taxon>
        <taxon>Marchantiopsida</taxon>
        <taxon>Marchantiidae</taxon>
        <taxon>Marchantiales</taxon>
        <taxon>Marchantiaceae</taxon>
        <taxon>Marchantia</taxon>
    </lineage>
</organism>
<keyword evidence="3" id="KW-1185">Reference proteome</keyword>
<evidence type="ECO:0000313" key="2">
    <source>
        <dbReference type="EMBL" id="OAE33133.1"/>
    </source>
</evidence>
<dbReference type="EMBL" id="LVLJ01000679">
    <property type="protein sequence ID" value="OAE33133.1"/>
    <property type="molecule type" value="Genomic_DNA"/>
</dbReference>
<dbReference type="AlphaFoldDB" id="A0A176WKH7"/>
<evidence type="ECO:0000313" key="3">
    <source>
        <dbReference type="Proteomes" id="UP000077202"/>
    </source>
</evidence>
<accession>A0A176WKH7</accession>